<keyword evidence="3" id="KW-1185">Reference proteome</keyword>
<protein>
    <submittedName>
        <fullName evidence="2">Uncharacterized protein</fullName>
    </submittedName>
</protein>
<evidence type="ECO:0000313" key="2">
    <source>
        <dbReference type="EMBL" id="RSL64080.1"/>
    </source>
</evidence>
<name>A0A428QFR7_9HYPO</name>
<feature type="compositionally biased region" description="Basic and acidic residues" evidence="1">
    <location>
        <begin position="58"/>
        <end position="73"/>
    </location>
</feature>
<dbReference type="OrthoDB" id="10579158at2759"/>
<evidence type="ECO:0000313" key="3">
    <source>
        <dbReference type="Proteomes" id="UP000288168"/>
    </source>
</evidence>
<evidence type="ECO:0000256" key="1">
    <source>
        <dbReference type="SAM" id="MobiDB-lite"/>
    </source>
</evidence>
<dbReference type="EMBL" id="NKCI01000035">
    <property type="protein sequence ID" value="RSL64080.1"/>
    <property type="molecule type" value="Genomic_DNA"/>
</dbReference>
<feature type="region of interest" description="Disordered" evidence="1">
    <location>
        <begin position="53"/>
        <end position="73"/>
    </location>
</feature>
<dbReference type="AlphaFoldDB" id="A0A428QFR7"/>
<organism evidence="2 3">
    <name type="scientific">Fusarium duplospermum</name>
    <dbReference type="NCBI Taxonomy" id="1325734"/>
    <lineage>
        <taxon>Eukaryota</taxon>
        <taxon>Fungi</taxon>
        <taxon>Dikarya</taxon>
        <taxon>Ascomycota</taxon>
        <taxon>Pezizomycotina</taxon>
        <taxon>Sordariomycetes</taxon>
        <taxon>Hypocreomycetidae</taxon>
        <taxon>Hypocreales</taxon>
        <taxon>Nectriaceae</taxon>
        <taxon>Fusarium</taxon>
        <taxon>Fusarium solani species complex</taxon>
    </lineage>
</organism>
<proteinExistence type="predicted"/>
<reference evidence="2 3" key="1">
    <citation type="submission" date="2017-06" db="EMBL/GenBank/DDBJ databases">
        <title>Comparative genomic analysis of Ambrosia Fusariam Clade fungi.</title>
        <authorList>
            <person name="Stajich J.E."/>
            <person name="Carrillo J."/>
            <person name="Kijimoto T."/>
            <person name="Eskalen A."/>
            <person name="O'Donnell K."/>
            <person name="Kasson M."/>
        </authorList>
    </citation>
    <scope>NUCLEOTIDE SEQUENCE [LARGE SCALE GENOMIC DNA]</scope>
    <source>
        <strain evidence="2 3">NRRL62584</strain>
    </source>
</reference>
<gene>
    <name evidence="2" type="ORF">CEP54_004871</name>
</gene>
<dbReference type="Proteomes" id="UP000288168">
    <property type="component" value="Unassembled WGS sequence"/>
</dbReference>
<accession>A0A428QFR7</accession>
<sequence length="117" mass="13332">MLRSRVSISKCGPVKYRCVPRLARAGPSQSVHVPQRGYLTKGRYGHLPTHIQRQQPNKQHDCIHPKHATPEKHPLRKATYLQTNISLLPIYDITYRLIKTLAPLSCALRSLQPSHPI</sequence>
<comment type="caution">
    <text evidence="2">The sequence shown here is derived from an EMBL/GenBank/DDBJ whole genome shotgun (WGS) entry which is preliminary data.</text>
</comment>